<protein>
    <recommendedName>
        <fullName evidence="4">Collagen-like protein</fullName>
    </recommendedName>
</protein>
<feature type="region of interest" description="Disordered" evidence="1">
    <location>
        <begin position="1"/>
        <end position="114"/>
    </location>
</feature>
<evidence type="ECO:0000313" key="3">
    <source>
        <dbReference type="Proteomes" id="UP000326041"/>
    </source>
</evidence>
<name>A0ABX6AZ61_9ACTN</name>
<dbReference type="Proteomes" id="UP000326041">
    <property type="component" value="Chromosome"/>
</dbReference>
<feature type="compositionally biased region" description="Low complexity" evidence="1">
    <location>
        <begin position="16"/>
        <end position="26"/>
    </location>
</feature>
<feature type="compositionally biased region" description="Basic and acidic residues" evidence="1">
    <location>
        <begin position="42"/>
        <end position="64"/>
    </location>
</feature>
<organism evidence="2 3">
    <name type="scientific">Streptomyces prasinus</name>
    <dbReference type="NCBI Taxonomy" id="67345"/>
    <lineage>
        <taxon>Bacteria</taxon>
        <taxon>Bacillati</taxon>
        <taxon>Actinomycetota</taxon>
        <taxon>Actinomycetes</taxon>
        <taxon>Kitasatosporales</taxon>
        <taxon>Streptomycetaceae</taxon>
        <taxon>Streptomyces</taxon>
    </lineage>
</organism>
<dbReference type="EMBL" id="CP023697">
    <property type="protein sequence ID" value="QEV08105.1"/>
    <property type="molecule type" value="Genomic_DNA"/>
</dbReference>
<accession>A0ABX6AZ61</accession>
<evidence type="ECO:0008006" key="4">
    <source>
        <dbReference type="Google" id="ProtNLM"/>
    </source>
</evidence>
<keyword evidence="3" id="KW-1185">Reference proteome</keyword>
<reference evidence="2 3" key="1">
    <citation type="submission" date="2017-09" db="EMBL/GenBank/DDBJ databases">
        <authorList>
            <person name="Lee N."/>
            <person name="Cho B.-K."/>
        </authorList>
    </citation>
    <scope>NUCLEOTIDE SEQUENCE [LARGE SCALE GENOMIC DNA]</scope>
    <source>
        <strain evidence="2 3">ATCC 13879</strain>
    </source>
</reference>
<evidence type="ECO:0000313" key="2">
    <source>
        <dbReference type="EMBL" id="QEV08105.1"/>
    </source>
</evidence>
<gene>
    <name evidence="2" type="ORF">CP972_22945</name>
</gene>
<proteinExistence type="predicted"/>
<sequence length="114" mass="11502">MNGDDPGAAGPTGLIPPAATVPTGPAGPTGPDGPADPPGGREATRRETARRPGGRPRGDPRGDPWGDPAEAVGRSPAATEDNLTGPHPAPGHTLVGARQRRRATVCRVRNGRDA</sequence>
<evidence type="ECO:0000256" key="1">
    <source>
        <dbReference type="SAM" id="MobiDB-lite"/>
    </source>
</evidence>